<dbReference type="GO" id="GO:0015217">
    <property type="term" value="F:ADP transmembrane transporter activity"/>
    <property type="evidence" value="ECO:0007669"/>
    <property type="project" value="TreeGrafter"/>
</dbReference>
<evidence type="ECO:0000256" key="5">
    <source>
        <dbReference type="ARBA" id="ARBA00022737"/>
    </source>
</evidence>
<dbReference type="Gene3D" id="1.50.40.10">
    <property type="entry name" value="Mitochondrial carrier domain"/>
    <property type="match status" value="1"/>
</dbReference>
<feature type="repeat" description="Solcar" evidence="8">
    <location>
        <begin position="16"/>
        <end position="116"/>
    </location>
</feature>
<evidence type="ECO:0000256" key="7">
    <source>
        <dbReference type="ARBA" id="ARBA00023136"/>
    </source>
</evidence>
<reference evidence="12 13" key="1">
    <citation type="submission" date="2016-07" db="EMBL/GenBank/DDBJ databases">
        <title>Pervasive Adenine N6-methylation of Active Genes in Fungi.</title>
        <authorList>
            <consortium name="DOE Joint Genome Institute"/>
            <person name="Mondo S.J."/>
            <person name="Dannebaum R.O."/>
            <person name="Kuo R.C."/>
            <person name="Labutti K."/>
            <person name="Haridas S."/>
            <person name="Kuo A."/>
            <person name="Salamov A."/>
            <person name="Ahrendt S.R."/>
            <person name="Lipzen A."/>
            <person name="Sullivan W."/>
            <person name="Andreopoulos W.B."/>
            <person name="Clum A."/>
            <person name="Lindquist E."/>
            <person name="Daum C."/>
            <person name="Ramamoorthy G.K."/>
            <person name="Gryganskyi A."/>
            <person name="Culley D."/>
            <person name="Magnuson J.K."/>
            <person name="James T.Y."/>
            <person name="O'Malley M.A."/>
            <person name="Stajich J.E."/>
            <person name="Spatafora J.W."/>
            <person name="Visel A."/>
            <person name="Grigoriev I.V."/>
        </authorList>
    </citation>
    <scope>NUCLEOTIDE SEQUENCE [LARGE SCALE GENOMIC DNA]</scope>
    <source>
        <strain evidence="12 13">NRRL 1336</strain>
    </source>
</reference>
<dbReference type="PANTHER" id="PTHR45939">
    <property type="entry name" value="PEROXISOMAL MEMBRANE PROTEIN PMP34-RELATED"/>
    <property type="match status" value="1"/>
</dbReference>
<keyword evidence="5" id="KW-0677">Repeat</keyword>
<evidence type="ECO:0000256" key="4">
    <source>
        <dbReference type="ARBA" id="ARBA00022692"/>
    </source>
</evidence>
<evidence type="ECO:0000256" key="10">
    <source>
        <dbReference type="SAM" id="MobiDB-lite"/>
    </source>
</evidence>
<dbReference type="EMBL" id="MCGE01000002">
    <property type="protein sequence ID" value="ORZ24456.1"/>
    <property type="molecule type" value="Genomic_DNA"/>
</dbReference>
<feature type="region of interest" description="Disordered" evidence="10">
    <location>
        <begin position="259"/>
        <end position="283"/>
    </location>
</feature>
<dbReference type="OrthoDB" id="18574at2759"/>
<gene>
    <name evidence="12" type="ORF">BCR42DRAFT_365838</name>
</gene>
<evidence type="ECO:0000313" key="12">
    <source>
        <dbReference type="EMBL" id="ORZ24456.1"/>
    </source>
</evidence>
<name>A0A1X2IYR3_9FUNG</name>
<evidence type="ECO:0000256" key="3">
    <source>
        <dbReference type="ARBA" id="ARBA00022448"/>
    </source>
</evidence>
<feature type="transmembrane region" description="Helical" evidence="11">
    <location>
        <begin position="230"/>
        <end position="249"/>
    </location>
</feature>
<feature type="transmembrane region" description="Helical" evidence="11">
    <location>
        <begin position="190"/>
        <end position="209"/>
    </location>
</feature>
<evidence type="ECO:0000256" key="8">
    <source>
        <dbReference type="PROSITE-ProRule" id="PRU00282"/>
    </source>
</evidence>
<dbReference type="InterPro" id="IPR018108">
    <property type="entry name" value="MCP_transmembrane"/>
</dbReference>
<keyword evidence="4 8" id="KW-0812">Transmembrane</keyword>
<accession>A0A1X2IYR3</accession>
<comment type="caution">
    <text evidence="12">The sequence shown here is derived from an EMBL/GenBank/DDBJ whole genome shotgun (WGS) entry which is preliminary data.</text>
</comment>
<dbReference type="PANTHER" id="PTHR45939:SF2">
    <property type="entry name" value="CARRIER PROTEIN, PUTATIVE (AFU_ORTHOLOGUE AFUA_2G13870)-RELATED"/>
    <property type="match status" value="1"/>
</dbReference>
<proteinExistence type="inferred from homology"/>
<dbReference type="AlphaFoldDB" id="A0A1X2IYR3"/>
<feature type="transmembrane region" description="Helical" evidence="11">
    <location>
        <begin position="87"/>
        <end position="108"/>
    </location>
</feature>
<dbReference type="GO" id="GO:0016020">
    <property type="term" value="C:membrane"/>
    <property type="evidence" value="ECO:0007669"/>
    <property type="project" value="UniProtKB-SubCell"/>
</dbReference>
<evidence type="ECO:0000256" key="1">
    <source>
        <dbReference type="ARBA" id="ARBA00004141"/>
    </source>
</evidence>
<feature type="repeat" description="Solcar" evidence="8">
    <location>
        <begin position="131"/>
        <end position="215"/>
    </location>
</feature>
<sequence>MDSTKNGVLPFEQYKLPPVGHAISGAVASILSNLIIYPIDIATTRLQLEQKRTDSDGSSNLDSKRKNGQGGLVAMIRQIYDQGGIEGLYMGLGADSVATLLSSFIYFYCYTALRNLQEKMNTSMGKQSAALNVYQELFLGAESALVSRFFTSPVSNITTRLQTNNGKHKQSFMDIAKDIYHEKSITGFWTGYRASIVLVSNPSITYFVFEKLKAMYLRANNKTTLTSLQIFLFSALAKSVATMITYPFIFLRANMVGGSSGKTSNNDGIERESETTEEGQQKQQKSLGMLVLLKQVIEKEGFSGLYKGMKAQITKGFFNSGILFMIKDYVATYLTLVFYASYKLKMARRNGVMN</sequence>
<evidence type="ECO:0000256" key="9">
    <source>
        <dbReference type="RuleBase" id="RU000488"/>
    </source>
</evidence>
<evidence type="ECO:0000256" key="11">
    <source>
        <dbReference type="SAM" id="Phobius"/>
    </source>
</evidence>
<comment type="similarity">
    <text evidence="2 9">Belongs to the mitochondrial carrier (TC 2.A.29) family.</text>
</comment>
<keyword evidence="6 11" id="KW-1133">Transmembrane helix</keyword>
<dbReference type="PROSITE" id="PS50920">
    <property type="entry name" value="SOLCAR"/>
    <property type="match status" value="3"/>
</dbReference>
<comment type="subcellular location">
    <subcellularLocation>
        <location evidence="1">Membrane</location>
        <topology evidence="1">Multi-pass membrane protein</topology>
    </subcellularLocation>
</comment>
<dbReference type="STRING" id="90262.A0A1X2IYR3"/>
<organism evidence="12 13">
    <name type="scientific">Absidia repens</name>
    <dbReference type="NCBI Taxonomy" id="90262"/>
    <lineage>
        <taxon>Eukaryota</taxon>
        <taxon>Fungi</taxon>
        <taxon>Fungi incertae sedis</taxon>
        <taxon>Mucoromycota</taxon>
        <taxon>Mucoromycotina</taxon>
        <taxon>Mucoromycetes</taxon>
        <taxon>Mucorales</taxon>
        <taxon>Cunninghamellaceae</taxon>
        <taxon>Absidia</taxon>
    </lineage>
</organism>
<keyword evidence="13" id="KW-1185">Reference proteome</keyword>
<protein>
    <submittedName>
        <fullName evidence="12">Mitochondrial carrier domain-containing protein</fullName>
    </submittedName>
</protein>
<dbReference type="Pfam" id="PF00153">
    <property type="entry name" value="Mito_carr"/>
    <property type="match status" value="3"/>
</dbReference>
<dbReference type="Proteomes" id="UP000193560">
    <property type="component" value="Unassembled WGS sequence"/>
</dbReference>
<dbReference type="InterPro" id="IPR052217">
    <property type="entry name" value="Mito/Peroxisomal_Carrier"/>
</dbReference>
<evidence type="ECO:0000256" key="6">
    <source>
        <dbReference type="ARBA" id="ARBA00022989"/>
    </source>
</evidence>
<dbReference type="SUPFAM" id="SSF103506">
    <property type="entry name" value="Mitochondrial carrier"/>
    <property type="match status" value="1"/>
</dbReference>
<keyword evidence="7 8" id="KW-0472">Membrane</keyword>
<feature type="transmembrane region" description="Helical" evidence="11">
    <location>
        <begin position="20"/>
        <end position="42"/>
    </location>
</feature>
<evidence type="ECO:0000256" key="2">
    <source>
        <dbReference type="ARBA" id="ARBA00006375"/>
    </source>
</evidence>
<feature type="repeat" description="Solcar" evidence="8">
    <location>
        <begin position="225"/>
        <end position="333"/>
    </location>
</feature>
<feature type="transmembrane region" description="Helical" evidence="11">
    <location>
        <begin position="317"/>
        <end position="340"/>
    </location>
</feature>
<dbReference type="InterPro" id="IPR023395">
    <property type="entry name" value="MCP_dom_sf"/>
</dbReference>
<evidence type="ECO:0000313" key="13">
    <source>
        <dbReference type="Proteomes" id="UP000193560"/>
    </source>
</evidence>
<keyword evidence="3 9" id="KW-0813">Transport</keyword>